<dbReference type="Gene3D" id="3.30.1950.10">
    <property type="entry name" value="wza like domain"/>
    <property type="match status" value="1"/>
</dbReference>
<accession>A0ABV7V9A8</accession>
<reference evidence="5" key="1">
    <citation type="journal article" date="2019" name="Int. J. Syst. Evol. Microbiol.">
        <title>The Global Catalogue of Microorganisms (GCM) 10K type strain sequencing project: providing services to taxonomists for standard genome sequencing and annotation.</title>
        <authorList>
            <consortium name="The Broad Institute Genomics Platform"/>
            <consortium name="The Broad Institute Genome Sequencing Center for Infectious Disease"/>
            <person name="Wu L."/>
            <person name="Ma J."/>
        </authorList>
    </citation>
    <scope>NUCLEOTIDE SEQUENCE [LARGE SCALE GENOMIC DNA]</scope>
    <source>
        <strain evidence="5">KCTC 42182</strain>
    </source>
</reference>
<dbReference type="RefSeq" id="WP_379720081.1">
    <property type="nucleotide sequence ID" value="NZ_JBHRYJ010000001.1"/>
</dbReference>
<dbReference type="Pfam" id="PF02563">
    <property type="entry name" value="Poly_export"/>
    <property type="match status" value="1"/>
</dbReference>
<evidence type="ECO:0000313" key="5">
    <source>
        <dbReference type="Proteomes" id="UP001595711"/>
    </source>
</evidence>
<proteinExistence type="predicted"/>
<comment type="caution">
    <text evidence="4">The sequence shown here is derived from an EMBL/GenBank/DDBJ whole genome shotgun (WGS) entry which is preliminary data.</text>
</comment>
<organism evidence="4 5">
    <name type="scientific">Ferrovibrio xuzhouensis</name>
    <dbReference type="NCBI Taxonomy" id="1576914"/>
    <lineage>
        <taxon>Bacteria</taxon>
        <taxon>Pseudomonadati</taxon>
        <taxon>Pseudomonadota</taxon>
        <taxon>Alphaproteobacteria</taxon>
        <taxon>Rhodospirillales</taxon>
        <taxon>Rhodospirillaceae</taxon>
        <taxon>Ferrovibrio</taxon>
    </lineage>
</organism>
<dbReference type="Proteomes" id="UP001595711">
    <property type="component" value="Unassembled WGS sequence"/>
</dbReference>
<protein>
    <submittedName>
        <fullName evidence="4">Polysaccharide biosynthesis/export family protein</fullName>
    </submittedName>
</protein>
<evidence type="ECO:0000256" key="1">
    <source>
        <dbReference type="ARBA" id="ARBA00022729"/>
    </source>
</evidence>
<dbReference type="Gene3D" id="3.10.560.10">
    <property type="entry name" value="Outer membrane lipoprotein wza domain like"/>
    <property type="match status" value="1"/>
</dbReference>
<dbReference type="PROSITE" id="PS51257">
    <property type="entry name" value="PROKAR_LIPOPROTEIN"/>
    <property type="match status" value="1"/>
</dbReference>
<name>A0ABV7V9A8_9PROT</name>
<dbReference type="InterPro" id="IPR049712">
    <property type="entry name" value="Poly_export"/>
</dbReference>
<keyword evidence="1" id="KW-0732">Signal</keyword>
<gene>
    <name evidence="4" type="ORF">ACFOOQ_00385</name>
</gene>
<dbReference type="PANTHER" id="PTHR33619:SF3">
    <property type="entry name" value="POLYSACCHARIDE EXPORT PROTEIN GFCE-RELATED"/>
    <property type="match status" value="1"/>
</dbReference>
<dbReference type="Pfam" id="PF10531">
    <property type="entry name" value="SLBB"/>
    <property type="match status" value="1"/>
</dbReference>
<keyword evidence="5" id="KW-1185">Reference proteome</keyword>
<feature type="domain" description="Polysaccharide export protein N-terminal" evidence="2">
    <location>
        <begin position="47"/>
        <end position="121"/>
    </location>
</feature>
<evidence type="ECO:0000259" key="2">
    <source>
        <dbReference type="Pfam" id="PF02563"/>
    </source>
</evidence>
<dbReference type="InterPro" id="IPR019554">
    <property type="entry name" value="Soluble_ligand-bd"/>
</dbReference>
<feature type="domain" description="Soluble ligand binding" evidence="3">
    <location>
        <begin position="127"/>
        <end position="175"/>
    </location>
</feature>
<evidence type="ECO:0000259" key="3">
    <source>
        <dbReference type="Pfam" id="PF10531"/>
    </source>
</evidence>
<dbReference type="PANTHER" id="PTHR33619">
    <property type="entry name" value="POLYSACCHARIDE EXPORT PROTEIN GFCE-RELATED"/>
    <property type="match status" value="1"/>
</dbReference>
<dbReference type="InterPro" id="IPR003715">
    <property type="entry name" value="Poly_export_N"/>
</dbReference>
<dbReference type="EMBL" id="JBHRYJ010000001">
    <property type="protein sequence ID" value="MFC3673980.1"/>
    <property type="molecule type" value="Genomic_DNA"/>
</dbReference>
<sequence length="201" mass="21641">MPRIQDRIFRTLRRCLGLFTVLAVAGFLLQGCGAPAEPSDAPPVASAADAYKLGAGDHVRITVFGQPDLTGEYTVDGGGMLAFPLVGEIHAGGLTASQLQTTLVDKLQPQYLRDPSVSAEILTYRPFYIVGEVRAPGSYPYVAGMTVINAVALAGGYTYRAREDDFYITRRASPGDRKRLTASANAPVLPGDVITVRERYF</sequence>
<evidence type="ECO:0000313" key="4">
    <source>
        <dbReference type="EMBL" id="MFC3673980.1"/>
    </source>
</evidence>